<dbReference type="AlphaFoldDB" id="A0A3A4B951"/>
<evidence type="ECO:0000313" key="3">
    <source>
        <dbReference type="EMBL" id="RJL34214.1"/>
    </source>
</evidence>
<name>A0A3A4B951_9ACTN</name>
<organism evidence="3 4">
    <name type="scientific">Bailinhaonella thermotolerans</name>
    <dbReference type="NCBI Taxonomy" id="1070861"/>
    <lineage>
        <taxon>Bacteria</taxon>
        <taxon>Bacillati</taxon>
        <taxon>Actinomycetota</taxon>
        <taxon>Actinomycetes</taxon>
        <taxon>Streptosporangiales</taxon>
        <taxon>Streptosporangiaceae</taxon>
        <taxon>Bailinhaonella</taxon>
    </lineage>
</organism>
<protein>
    <submittedName>
        <fullName evidence="3">Uncharacterized protein</fullName>
    </submittedName>
</protein>
<keyword evidence="1" id="KW-0812">Transmembrane</keyword>
<keyword evidence="1" id="KW-0472">Membrane</keyword>
<dbReference type="RefSeq" id="WP_119925514.1">
    <property type="nucleotide sequence ID" value="NZ_QZEY01000002.1"/>
</dbReference>
<dbReference type="Proteomes" id="UP000265768">
    <property type="component" value="Unassembled WGS sequence"/>
</dbReference>
<accession>A0A3A4B951</accession>
<proteinExistence type="predicted"/>
<keyword evidence="1" id="KW-1133">Transmembrane helix</keyword>
<feature type="transmembrane region" description="Helical" evidence="1">
    <location>
        <begin position="189"/>
        <end position="210"/>
    </location>
</feature>
<evidence type="ECO:0000256" key="1">
    <source>
        <dbReference type="SAM" id="Phobius"/>
    </source>
</evidence>
<reference evidence="3 4" key="1">
    <citation type="submission" date="2018-09" db="EMBL/GenBank/DDBJ databases">
        <title>YIM 75507 draft genome.</title>
        <authorList>
            <person name="Tang S."/>
            <person name="Feng Y."/>
        </authorList>
    </citation>
    <scope>NUCLEOTIDE SEQUENCE [LARGE SCALE GENOMIC DNA]</scope>
    <source>
        <strain evidence="3 4">YIM 75507</strain>
    </source>
</reference>
<feature type="signal peptide" evidence="2">
    <location>
        <begin position="1"/>
        <end position="26"/>
    </location>
</feature>
<evidence type="ECO:0000313" key="4">
    <source>
        <dbReference type="Proteomes" id="UP000265768"/>
    </source>
</evidence>
<comment type="caution">
    <text evidence="3">The sequence shown here is derived from an EMBL/GenBank/DDBJ whole genome shotgun (WGS) entry which is preliminary data.</text>
</comment>
<keyword evidence="4" id="KW-1185">Reference proteome</keyword>
<evidence type="ECO:0000256" key="2">
    <source>
        <dbReference type="SAM" id="SignalP"/>
    </source>
</evidence>
<feature type="chain" id="PRO_5017432502" evidence="2">
    <location>
        <begin position="27"/>
        <end position="220"/>
    </location>
</feature>
<dbReference type="EMBL" id="QZEY01000002">
    <property type="protein sequence ID" value="RJL34214.1"/>
    <property type="molecule type" value="Genomic_DNA"/>
</dbReference>
<dbReference type="OrthoDB" id="3543083at2"/>
<gene>
    <name evidence="3" type="ORF">D5H75_07020</name>
</gene>
<keyword evidence="2" id="KW-0732">Signal</keyword>
<sequence>MNRFTRVVLVAGVLLVSALAGAPARAGAGNWAVTYLDPLPARFQPDRGYTIGYWVLQHGDHPYSGPEADMRTALRLTGPQGRRLEFAGLALREKAHYAAAIAVPRGVWRVEGIQGPFEPFEVGTLTVPGAMRFNDPGRIPRSDFWRDEWDVIRPPLDREGRFVGYGVPPAGAPAAAPGPARASAGGAGLTPYAVAGIAALALLVLAGAAVRLRPRLARRR</sequence>